<dbReference type="Proteomes" id="UP000239833">
    <property type="component" value="Plasmid unnamed2"/>
</dbReference>
<dbReference type="EMBL" id="CP019657">
    <property type="protein sequence ID" value="AVF28925.1"/>
    <property type="molecule type" value="Genomic_DNA"/>
</dbReference>
<evidence type="ECO:0000256" key="1">
    <source>
        <dbReference type="SAM" id="Phobius"/>
    </source>
</evidence>
<dbReference type="AlphaFoldDB" id="A0A2L1UK59"/>
<gene>
    <name evidence="2" type="ORF">ERICIII_04923</name>
</gene>
<geneLocation type="plasmid" evidence="2">
    <name>unnamed2</name>
</geneLocation>
<reference evidence="3" key="1">
    <citation type="submission" date="2017-02" db="EMBL/GenBank/DDBJ databases">
        <title>Delineation of Paenibacillus larvae strains originating from foulbrood outbreaks.</title>
        <authorList>
            <person name="Beims H."/>
            <person name="Bunk B."/>
            <person name="Sproeer C."/>
            <person name="Mohr K.I."/>
            <person name="Pradella S."/>
            <person name="Guenther G."/>
            <person name="Rohde M."/>
            <person name="von der Ohe W."/>
            <person name="Steinert M."/>
        </authorList>
    </citation>
    <scope>NUCLEOTIDE SEQUENCE [LARGE SCALE GENOMIC DNA]</scope>
    <source>
        <strain evidence="3">Eric_III</strain>
        <plasmid evidence="3">Plasmid unnamed2</plasmid>
    </source>
</reference>
<keyword evidence="1" id="KW-1133">Transmembrane helix</keyword>
<name>A0A2L1UK59_9BACL</name>
<organism evidence="2 3">
    <name type="scientific">Paenibacillus larvae subsp. larvae</name>
    <dbReference type="NCBI Taxonomy" id="147375"/>
    <lineage>
        <taxon>Bacteria</taxon>
        <taxon>Bacillati</taxon>
        <taxon>Bacillota</taxon>
        <taxon>Bacilli</taxon>
        <taxon>Bacillales</taxon>
        <taxon>Paenibacillaceae</taxon>
        <taxon>Paenibacillus</taxon>
    </lineage>
</organism>
<evidence type="ECO:0000313" key="3">
    <source>
        <dbReference type="Proteomes" id="UP000239833"/>
    </source>
</evidence>
<feature type="transmembrane region" description="Helical" evidence="1">
    <location>
        <begin position="12"/>
        <end position="34"/>
    </location>
</feature>
<keyword evidence="1" id="KW-0812">Transmembrane</keyword>
<dbReference type="GeneID" id="64221080"/>
<evidence type="ECO:0000313" key="2">
    <source>
        <dbReference type="EMBL" id="AVF28925.1"/>
    </source>
</evidence>
<proteinExistence type="predicted"/>
<dbReference type="RefSeq" id="WP_077997724.1">
    <property type="nucleotide sequence ID" value="NZ_CP019657.1"/>
</dbReference>
<keyword evidence="1" id="KW-0472">Membrane</keyword>
<sequence length="117" mass="12783">MKEVLAWGTGFILWAMAIAFFLGIFSYGMANYQVSSAINRSMMLVQMRGGVDASIEDIVKSSLSNKKITVNSVSGSVPGRPYGDQVTLRIDATMDVLGITQPLGQEIKGTSIYRERK</sequence>
<keyword evidence="2" id="KW-0614">Plasmid</keyword>
<accession>A0A2L1UK59</accession>
<protein>
    <submittedName>
        <fullName evidence="2">Uncharacterized protein</fullName>
    </submittedName>
</protein>